<dbReference type="InterPro" id="IPR050346">
    <property type="entry name" value="FMO-like"/>
</dbReference>
<dbReference type="OrthoDB" id="66881at2759"/>
<keyword evidence="7" id="KW-1185">Reference proteome</keyword>
<dbReference type="AlphaFoldDB" id="F0Y3U2"/>
<dbReference type="Pfam" id="PF00743">
    <property type="entry name" value="FMO-like"/>
    <property type="match status" value="1"/>
</dbReference>
<keyword evidence="4" id="KW-0521">NADP</keyword>
<protein>
    <recommendedName>
        <fullName evidence="8">Flavin-containing monooxygenase</fullName>
    </recommendedName>
</protein>
<dbReference type="Proteomes" id="UP000002729">
    <property type="component" value="Unassembled WGS sequence"/>
</dbReference>
<reference evidence="6 7" key="1">
    <citation type="journal article" date="2011" name="Proc. Natl. Acad. Sci. U.S.A.">
        <title>Niche of harmful alga Aureococcus anophagefferens revealed through ecogenomics.</title>
        <authorList>
            <person name="Gobler C.J."/>
            <person name="Berry D.L."/>
            <person name="Dyhrman S.T."/>
            <person name="Wilhelm S.W."/>
            <person name="Salamov A."/>
            <person name="Lobanov A.V."/>
            <person name="Zhang Y."/>
            <person name="Collier J.L."/>
            <person name="Wurch L.L."/>
            <person name="Kustka A.B."/>
            <person name="Dill B.D."/>
            <person name="Shah M."/>
            <person name="VerBerkmoes N.C."/>
            <person name="Kuo A."/>
            <person name="Terry A."/>
            <person name="Pangilinan J."/>
            <person name="Lindquist E.A."/>
            <person name="Lucas S."/>
            <person name="Paulsen I.T."/>
            <person name="Hattenrath-Lehmann T.K."/>
            <person name="Talmage S.C."/>
            <person name="Walker E.A."/>
            <person name="Koch F."/>
            <person name="Burson A.M."/>
            <person name="Marcoval M.A."/>
            <person name="Tang Y.Z."/>
            <person name="Lecleir G.R."/>
            <person name="Coyne K.J."/>
            <person name="Berg G.M."/>
            <person name="Bertrand E.M."/>
            <person name="Saito M.A."/>
            <person name="Gladyshev V.N."/>
            <person name="Grigoriev I.V."/>
        </authorList>
    </citation>
    <scope>NUCLEOTIDE SEQUENCE [LARGE SCALE GENOMIC DNA]</scope>
    <source>
        <strain evidence="7">CCMP 1984</strain>
    </source>
</reference>
<dbReference type="GO" id="GO:0004499">
    <property type="term" value="F:N,N-dimethylaniline monooxygenase activity"/>
    <property type="evidence" value="ECO:0007669"/>
    <property type="project" value="InterPro"/>
</dbReference>
<evidence type="ECO:0000256" key="1">
    <source>
        <dbReference type="ARBA" id="ARBA00009183"/>
    </source>
</evidence>
<comment type="similarity">
    <text evidence="1">Belongs to the FMO family.</text>
</comment>
<dbReference type="InterPro" id="IPR036188">
    <property type="entry name" value="FAD/NAD-bd_sf"/>
</dbReference>
<dbReference type="PRINTS" id="PR00370">
    <property type="entry name" value="FMOXYGENASE"/>
</dbReference>
<proteinExistence type="inferred from homology"/>
<dbReference type="InParanoid" id="F0Y3U2"/>
<dbReference type="InterPro" id="IPR000960">
    <property type="entry name" value="Flavin_mOase"/>
</dbReference>
<dbReference type="SUPFAM" id="SSF51905">
    <property type="entry name" value="FAD/NAD(P)-binding domain"/>
    <property type="match status" value="2"/>
</dbReference>
<dbReference type="InterPro" id="IPR020946">
    <property type="entry name" value="Flavin_mOase-like"/>
</dbReference>
<organism evidence="7">
    <name type="scientific">Aureococcus anophagefferens</name>
    <name type="common">Harmful bloom alga</name>
    <dbReference type="NCBI Taxonomy" id="44056"/>
    <lineage>
        <taxon>Eukaryota</taxon>
        <taxon>Sar</taxon>
        <taxon>Stramenopiles</taxon>
        <taxon>Ochrophyta</taxon>
        <taxon>Pelagophyceae</taxon>
        <taxon>Pelagomonadales</taxon>
        <taxon>Pelagomonadaceae</taxon>
        <taxon>Aureococcus</taxon>
    </lineage>
</organism>
<keyword evidence="3" id="KW-0274">FAD</keyword>
<dbReference type="Gene3D" id="3.50.50.60">
    <property type="entry name" value="FAD/NAD(P)-binding domain"/>
    <property type="match status" value="1"/>
</dbReference>
<accession>F0Y3U2</accession>
<dbReference type="GO" id="GO:0050661">
    <property type="term" value="F:NADP binding"/>
    <property type="evidence" value="ECO:0007669"/>
    <property type="project" value="InterPro"/>
</dbReference>
<gene>
    <name evidence="6" type="ORF">AURANDRAFT_22932</name>
</gene>
<evidence type="ECO:0008006" key="8">
    <source>
        <dbReference type="Google" id="ProtNLM"/>
    </source>
</evidence>
<evidence type="ECO:0000313" key="6">
    <source>
        <dbReference type="EMBL" id="EGB10512.1"/>
    </source>
</evidence>
<dbReference type="EMBL" id="GL833124">
    <property type="protein sequence ID" value="EGB10512.1"/>
    <property type="molecule type" value="Genomic_DNA"/>
</dbReference>
<keyword evidence="2" id="KW-0285">Flavoprotein</keyword>
<sequence length="534" mass="59902">VVCFEKEARVGGIFNWGEDKNGVYDSVILTISSMLMAFSDFPSTETKYWTHEEYLKYLQDYCKNYELDQHIRFSTTVDKVELQAGDKWLVEATSKDGTKHSGLYDGVCVASGNFQTAKVPNFPGIGDFKGELVHASQYKRPDQFKDKNVVVIGLGESGADLAREVASVAKNAYACVRSLPAIIPRLPNYKDPTDAFTFRAHHFAYTTAADEAIEEHFEAWHRINAGNYFGGVLRHPLKFLTKNASFMPAIIDGSLQLKASGLEKINANSVTFGSGETVDCDAIVFCTGYKDQFQFFTDPKLQVFPDGNVRNMYRHCIRLDAPNLAYVGWVRPTSGGVPACSEMVARYYAAVVSGRCKLPDDVVEQTARMKKFEEAAFAYTPDIKTLVLSQSQFFDSIALDIGCSINPWRHILDPVFLYKMYVGPFLPQAYRLTGPHARPKEAYAYVKSQHGGMFQNYLPESKFTSFMPFAGLMMVLDNLVYSIFGKFVILPFMAANMPKEVTDTDKNYAYGFDMKRRHAHLAELLDEGAKAKAM</sequence>
<evidence type="ECO:0000256" key="4">
    <source>
        <dbReference type="ARBA" id="ARBA00022857"/>
    </source>
</evidence>
<dbReference type="eggNOG" id="KOG1399">
    <property type="taxonomic scope" value="Eukaryota"/>
</dbReference>
<dbReference type="KEGG" id="aaf:AURANDRAFT_22932"/>
<keyword evidence="5" id="KW-0560">Oxidoreductase</keyword>
<evidence type="ECO:0000313" key="7">
    <source>
        <dbReference type="Proteomes" id="UP000002729"/>
    </source>
</evidence>
<dbReference type="RefSeq" id="XP_009035301.1">
    <property type="nucleotide sequence ID" value="XM_009037053.1"/>
</dbReference>
<evidence type="ECO:0000256" key="5">
    <source>
        <dbReference type="ARBA" id="ARBA00023002"/>
    </source>
</evidence>
<dbReference type="OMA" id="HYLKVWG"/>
<dbReference type="PIRSF" id="PIRSF000332">
    <property type="entry name" value="FMO"/>
    <property type="match status" value="1"/>
</dbReference>
<evidence type="ECO:0000256" key="2">
    <source>
        <dbReference type="ARBA" id="ARBA00022630"/>
    </source>
</evidence>
<dbReference type="PANTHER" id="PTHR23023">
    <property type="entry name" value="DIMETHYLANILINE MONOOXYGENASE"/>
    <property type="match status" value="1"/>
</dbReference>
<dbReference type="GeneID" id="20219674"/>
<name>F0Y3U2_AURAN</name>
<dbReference type="GO" id="GO:0050660">
    <property type="term" value="F:flavin adenine dinucleotide binding"/>
    <property type="evidence" value="ECO:0007669"/>
    <property type="project" value="InterPro"/>
</dbReference>
<feature type="non-terminal residue" evidence="6">
    <location>
        <position position="1"/>
    </location>
</feature>
<evidence type="ECO:0000256" key="3">
    <source>
        <dbReference type="ARBA" id="ARBA00022827"/>
    </source>
</evidence>